<proteinExistence type="predicted"/>
<keyword evidence="2" id="KW-1185">Reference proteome</keyword>
<organism evidence="1 2">
    <name type="scientific">Podospora pseudopauciseta</name>
    <dbReference type="NCBI Taxonomy" id="2093780"/>
    <lineage>
        <taxon>Eukaryota</taxon>
        <taxon>Fungi</taxon>
        <taxon>Dikarya</taxon>
        <taxon>Ascomycota</taxon>
        <taxon>Pezizomycotina</taxon>
        <taxon>Sordariomycetes</taxon>
        <taxon>Sordariomycetidae</taxon>
        <taxon>Sordariales</taxon>
        <taxon>Podosporaceae</taxon>
        <taxon>Podospora</taxon>
    </lineage>
</organism>
<dbReference type="Proteomes" id="UP001326199">
    <property type="component" value="Unassembled WGS sequence"/>
</dbReference>
<accession>A0ABR0HB27</accession>
<dbReference type="GeneID" id="87933950"/>
<evidence type="ECO:0000313" key="1">
    <source>
        <dbReference type="EMBL" id="KAK4665067.1"/>
    </source>
</evidence>
<comment type="caution">
    <text evidence="1">The sequence shown here is derived from an EMBL/GenBank/DDBJ whole genome shotgun (WGS) entry which is preliminary data.</text>
</comment>
<sequence length="69" mass="8222">MQEPSRGVERCRQLNQKCSQNWCLLRVVGARQLLWRALRQPGGRQPSRWRWLLRRSHQFHSLLLSPAMG</sequence>
<dbReference type="RefSeq" id="XP_062765033.1">
    <property type="nucleotide sequence ID" value="XM_062913607.1"/>
</dbReference>
<evidence type="ECO:0000313" key="2">
    <source>
        <dbReference type="Proteomes" id="UP001326199"/>
    </source>
</evidence>
<protein>
    <submittedName>
        <fullName evidence="1">Uncharacterized protein</fullName>
    </submittedName>
</protein>
<reference evidence="1 2" key="1">
    <citation type="journal article" date="2023" name="bioRxiv">
        <title>High-quality genome assemblies of four members of thePodospora anserinaspecies complex.</title>
        <authorList>
            <person name="Ament-Velasquez S.L."/>
            <person name="Vogan A.A."/>
            <person name="Wallerman O."/>
            <person name="Hartmann F."/>
            <person name="Gautier V."/>
            <person name="Silar P."/>
            <person name="Giraud T."/>
            <person name="Johannesson H."/>
        </authorList>
    </citation>
    <scope>NUCLEOTIDE SEQUENCE [LARGE SCALE GENOMIC DNA]</scope>
    <source>
        <strain evidence="1 2">CBS 411.78</strain>
    </source>
</reference>
<gene>
    <name evidence="1" type="ORF">QC763_510180</name>
</gene>
<name>A0ABR0HB27_9PEZI</name>
<dbReference type="EMBL" id="JAFFHB010000006">
    <property type="protein sequence ID" value="KAK4665067.1"/>
    <property type="molecule type" value="Genomic_DNA"/>
</dbReference>